<protein>
    <submittedName>
        <fullName evidence="1">Uncharacterized protein</fullName>
    </submittedName>
</protein>
<dbReference type="Proteomes" id="UP000013966">
    <property type="component" value="Chromosome 1"/>
</dbReference>
<dbReference type="EMBL" id="AP013058">
    <property type="protein sequence ID" value="BAN22483.1"/>
    <property type="molecule type" value="Genomic_DNA"/>
</dbReference>
<accession>R4WFL8</accession>
<dbReference type="AlphaFoldDB" id="R4WFL8"/>
<gene>
    <name evidence="1" type="ORF">BRPE64_ACDS07290</name>
</gene>
<reference evidence="1 2" key="2">
    <citation type="journal article" date="2018" name="Int. J. Syst. Evol. Microbiol.">
        <title>Burkholderia insecticola sp. nov., a gut symbiotic bacterium of the bean bug Riptortus pedestris.</title>
        <authorList>
            <person name="Takeshita K."/>
            <person name="Tamaki H."/>
            <person name="Ohbayashi T."/>
            <person name="Meng X.-Y."/>
            <person name="Sone T."/>
            <person name="Mitani Y."/>
            <person name="Peeters C."/>
            <person name="Kikuchi Y."/>
            <person name="Vandamme P."/>
        </authorList>
    </citation>
    <scope>NUCLEOTIDE SEQUENCE [LARGE SCALE GENOMIC DNA]</scope>
    <source>
        <strain evidence="1">RPE64</strain>
    </source>
</reference>
<proteinExistence type="predicted"/>
<dbReference type="OrthoDB" id="9009460at2"/>
<reference evidence="1 2" key="1">
    <citation type="journal article" date="2013" name="Genome Announc.">
        <title>Complete Genome Sequence of Burkholderia sp. Strain RPE64, Bacterial Symbiont of the Bean Bug Riptortus pedestris.</title>
        <authorList>
            <person name="Shibata T.F."/>
            <person name="Maeda T."/>
            <person name="Nikoh N."/>
            <person name="Yamaguchi K."/>
            <person name="Oshima K."/>
            <person name="Hattori M."/>
            <person name="Nishiyama T."/>
            <person name="Hasebe M."/>
            <person name="Fukatsu T."/>
            <person name="Kikuchi Y."/>
            <person name="Shigenobu S."/>
        </authorList>
    </citation>
    <scope>NUCLEOTIDE SEQUENCE [LARGE SCALE GENOMIC DNA]</scope>
</reference>
<evidence type="ECO:0000313" key="2">
    <source>
        <dbReference type="Proteomes" id="UP000013966"/>
    </source>
</evidence>
<organism evidence="1 2">
    <name type="scientific">Caballeronia insecticola</name>
    <dbReference type="NCBI Taxonomy" id="758793"/>
    <lineage>
        <taxon>Bacteria</taxon>
        <taxon>Pseudomonadati</taxon>
        <taxon>Pseudomonadota</taxon>
        <taxon>Betaproteobacteria</taxon>
        <taxon>Burkholderiales</taxon>
        <taxon>Burkholderiaceae</taxon>
        <taxon>Caballeronia</taxon>
    </lineage>
</organism>
<dbReference type="RefSeq" id="WP_016344643.1">
    <property type="nucleotide sequence ID" value="NC_021287.1"/>
</dbReference>
<name>R4WFL8_9BURK</name>
<keyword evidence="2" id="KW-1185">Reference proteome</keyword>
<dbReference type="HOGENOM" id="CLU_196561_0_0_4"/>
<evidence type="ECO:0000313" key="1">
    <source>
        <dbReference type="EMBL" id="BAN22483.1"/>
    </source>
</evidence>
<dbReference type="KEGG" id="buo:BRPE64_ACDS07290"/>
<sequence>MKKINLLHNDPEVIDPSDPSLRMRGSIEIDGDDCGKWEQHDDGTWTAALITGDETVLRADGKDLLISMIADHCRC</sequence>
<dbReference type="PATRIC" id="fig|758793.3.peg.730"/>